<reference evidence="4 5" key="1">
    <citation type="submission" date="2011-02" db="EMBL/GenBank/DDBJ databases">
        <title>The Genome Sequence of Sphaeroforma arctica JP610.</title>
        <authorList>
            <consortium name="The Broad Institute Genome Sequencing Platform"/>
            <person name="Russ C."/>
            <person name="Cuomo C."/>
            <person name="Young S.K."/>
            <person name="Zeng Q."/>
            <person name="Gargeya S."/>
            <person name="Alvarado L."/>
            <person name="Berlin A."/>
            <person name="Chapman S.B."/>
            <person name="Chen Z."/>
            <person name="Freedman E."/>
            <person name="Gellesch M."/>
            <person name="Goldberg J."/>
            <person name="Griggs A."/>
            <person name="Gujja S."/>
            <person name="Heilman E."/>
            <person name="Heiman D."/>
            <person name="Howarth C."/>
            <person name="Mehta T."/>
            <person name="Neiman D."/>
            <person name="Pearson M."/>
            <person name="Roberts A."/>
            <person name="Saif S."/>
            <person name="Shea T."/>
            <person name="Shenoy N."/>
            <person name="Sisk P."/>
            <person name="Stolte C."/>
            <person name="Sykes S."/>
            <person name="White J."/>
            <person name="Yandava C."/>
            <person name="Burger G."/>
            <person name="Gray M.W."/>
            <person name="Holland P.W.H."/>
            <person name="King N."/>
            <person name="Lang F.B.F."/>
            <person name="Roger A.J."/>
            <person name="Ruiz-Trillo I."/>
            <person name="Haas B."/>
            <person name="Nusbaum C."/>
            <person name="Birren B."/>
        </authorList>
    </citation>
    <scope>NUCLEOTIDE SEQUENCE [LARGE SCALE GENOMIC DNA]</scope>
    <source>
        <strain evidence="4 5">JP610</strain>
    </source>
</reference>
<dbReference type="RefSeq" id="XP_014155284.1">
    <property type="nucleotide sequence ID" value="XM_014299809.1"/>
</dbReference>
<keyword evidence="2" id="KW-0342">GTP-binding</keyword>
<dbReference type="InterPro" id="IPR001806">
    <property type="entry name" value="Small_GTPase"/>
</dbReference>
<sequence>MAVELRVDSTQYGASQLDQSKRIGHKQSWSSLSGGNYFPDRSGRRTSLLPLDCSIEENEEVLISSREYGEPTRKLESSRRGSMSSIFTRKTSTLASPRAQTLKNTDSDFGIMKIQQLMDCIAHIDSPGSEGPPPRPPKGQKYTGCKPIASKFRSENKFTNSHHTSGISSGASASAMLRKSRTSTDLHVASKQKGSASITSFTNIRDHLRKYSESEMKRGGSHTNLNHSSSRTSSSSFIPSTSSPESGDCTSLKTMELYTKLQRVTRMPRKKVKPQQLKRESKSSNLLDVYKHVTHKSRSYPASPQTPRKTSEFHATPRPPGSQRRPSLSMENLLSSTRSNSRSSSERPQAVTSSSHRDSESETAVFDGEVHYLEDLNISALLRAHTDVFSGIDWGESLGNNGELHVAILGARGTGKTALSNRLCKGMFDASYEPTIAETHSHTVFVGGHKCSIRILDSSMDEWTCEKIIFRANATSPGMYRASNRSSSTLLTLGTKSSSLKNLSTVTNRKSNSVPSSIDPLWWAHGYILTFSADDRRSFEHVVSLKEELMDRRRRFPALMAAQFPIIVVGTKADVYGKDGKGKGVADNLPAWLTDIETLVTMKWGFQFKLVTCTGHHSNKVFHDLAETMRDYYIQLLLREGFSYSPNYALKEGKEQSVSSAPGRMVTS</sequence>
<evidence type="ECO:0000256" key="3">
    <source>
        <dbReference type="SAM" id="MobiDB-lite"/>
    </source>
</evidence>
<dbReference type="GeneID" id="25906791"/>
<keyword evidence="5" id="KW-1185">Reference proteome</keyword>
<gene>
    <name evidence="4" type="ORF">SARC_06287</name>
</gene>
<proteinExistence type="predicted"/>
<organism evidence="4 5">
    <name type="scientific">Sphaeroforma arctica JP610</name>
    <dbReference type="NCBI Taxonomy" id="667725"/>
    <lineage>
        <taxon>Eukaryota</taxon>
        <taxon>Ichthyosporea</taxon>
        <taxon>Ichthyophonida</taxon>
        <taxon>Sphaeroforma</taxon>
    </lineage>
</organism>
<dbReference type="GO" id="GO:0016020">
    <property type="term" value="C:membrane"/>
    <property type="evidence" value="ECO:0007669"/>
    <property type="project" value="InterPro"/>
</dbReference>
<dbReference type="STRING" id="667725.A0A0L0FX23"/>
<dbReference type="AlphaFoldDB" id="A0A0L0FX23"/>
<dbReference type="GO" id="GO:0003924">
    <property type="term" value="F:GTPase activity"/>
    <property type="evidence" value="ECO:0007669"/>
    <property type="project" value="InterPro"/>
</dbReference>
<evidence type="ECO:0000256" key="2">
    <source>
        <dbReference type="ARBA" id="ARBA00023134"/>
    </source>
</evidence>
<accession>A0A0L0FX23</accession>
<dbReference type="PRINTS" id="PR00449">
    <property type="entry name" value="RASTRNSFRMNG"/>
</dbReference>
<feature type="compositionally biased region" description="Low complexity" evidence="3">
    <location>
        <begin position="332"/>
        <end position="343"/>
    </location>
</feature>
<dbReference type="SUPFAM" id="SSF52540">
    <property type="entry name" value="P-loop containing nucleoside triphosphate hydrolases"/>
    <property type="match status" value="1"/>
</dbReference>
<evidence type="ECO:0000313" key="4">
    <source>
        <dbReference type="EMBL" id="KNC81382.1"/>
    </source>
</evidence>
<dbReference type="Pfam" id="PF00071">
    <property type="entry name" value="Ras"/>
    <property type="match status" value="1"/>
</dbReference>
<evidence type="ECO:0000256" key="1">
    <source>
        <dbReference type="ARBA" id="ARBA00022741"/>
    </source>
</evidence>
<dbReference type="InterPro" id="IPR020849">
    <property type="entry name" value="Small_GTPase_Ras-type"/>
</dbReference>
<protein>
    <submittedName>
        <fullName evidence="4">Uncharacterized protein</fullName>
    </submittedName>
</protein>
<dbReference type="EMBL" id="KQ242038">
    <property type="protein sequence ID" value="KNC81382.1"/>
    <property type="molecule type" value="Genomic_DNA"/>
</dbReference>
<dbReference type="PANTHER" id="PTHR24070">
    <property type="entry name" value="RAS, DI-RAS, AND RHEB FAMILY MEMBERS OF SMALL GTPASE SUPERFAMILY"/>
    <property type="match status" value="1"/>
</dbReference>
<dbReference type="SMART" id="SM00173">
    <property type="entry name" value="RAS"/>
    <property type="match status" value="1"/>
</dbReference>
<dbReference type="InterPro" id="IPR027417">
    <property type="entry name" value="P-loop_NTPase"/>
</dbReference>
<dbReference type="Gene3D" id="3.40.50.300">
    <property type="entry name" value="P-loop containing nucleotide triphosphate hydrolases"/>
    <property type="match status" value="1"/>
</dbReference>
<feature type="region of interest" description="Disordered" evidence="3">
    <location>
        <begin position="123"/>
        <end position="196"/>
    </location>
</feature>
<feature type="compositionally biased region" description="Low complexity" evidence="3">
    <location>
        <begin position="165"/>
        <end position="175"/>
    </location>
</feature>
<name>A0A0L0FX23_9EUKA</name>
<keyword evidence="1" id="KW-0547">Nucleotide-binding</keyword>
<dbReference type="OrthoDB" id="18798at2759"/>
<dbReference type="GO" id="GO:0007165">
    <property type="term" value="P:signal transduction"/>
    <property type="evidence" value="ECO:0007669"/>
    <property type="project" value="InterPro"/>
</dbReference>
<dbReference type="GO" id="GO:0005525">
    <property type="term" value="F:GTP binding"/>
    <property type="evidence" value="ECO:0007669"/>
    <property type="project" value="UniProtKB-KW"/>
</dbReference>
<dbReference type="Proteomes" id="UP000054560">
    <property type="component" value="Unassembled WGS sequence"/>
</dbReference>
<evidence type="ECO:0000313" key="5">
    <source>
        <dbReference type="Proteomes" id="UP000054560"/>
    </source>
</evidence>
<feature type="region of interest" description="Disordered" evidence="3">
    <location>
        <begin position="214"/>
        <end position="363"/>
    </location>
</feature>
<feature type="compositionally biased region" description="Low complexity" evidence="3">
    <location>
        <begin position="228"/>
        <end position="246"/>
    </location>
</feature>